<dbReference type="InterPro" id="IPR039418">
    <property type="entry name" value="LexA-like"/>
</dbReference>
<proteinExistence type="predicted"/>
<dbReference type="Gene3D" id="2.10.109.10">
    <property type="entry name" value="Umud Fragment, subunit A"/>
    <property type="match status" value="1"/>
</dbReference>
<evidence type="ECO:0000313" key="2">
    <source>
        <dbReference type="EMBL" id="MBU3819323.1"/>
    </source>
</evidence>
<dbReference type="GO" id="GO:0003677">
    <property type="term" value="F:DNA binding"/>
    <property type="evidence" value="ECO:0007669"/>
    <property type="project" value="InterPro"/>
</dbReference>
<dbReference type="SMART" id="SM00530">
    <property type="entry name" value="HTH_XRE"/>
    <property type="match status" value="1"/>
</dbReference>
<dbReference type="PANTHER" id="PTHR33516:SF2">
    <property type="entry name" value="LEXA REPRESSOR-RELATED"/>
    <property type="match status" value="1"/>
</dbReference>
<dbReference type="SUPFAM" id="SSF51306">
    <property type="entry name" value="LexA/Signal peptidase"/>
    <property type="match status" value="1"/>
</dbReference>
<protein>
    <submittedName>
        <fullName evidence="2">Helix-turn-helix domain-containing protein</fullName>
    </submittedName>
</protein>
<evidence type="ECO:0000313" key="3">
    <source>
        <dbReference type="Proteomes" id="UP000824178"/>
    </source>
</evidence>
<sequence>MSILSERIRQRREELGLSQEELARRMGYRSKSSINKIEKAVNDIPNIKLEEFARALETTTAYLMGITGPDAPCPPPGFEPLPQMVRVPLIGSIACGTPILAEQNIESYIGVPAAWHADFALTCHGDSMSPTIREGDIVCIRKQPQVEQGEIAAVRIGDEATLKHFHQQGDTVMLLADNAAVCPPMIYSGAQLEEIQIEGKAVGFCRGL</sequence>
<dbReference type="AlphaFoldDB" id="A0A9E2NQA1"/>
<dbReference type="Pfam" id="PF01381">
    <property type="entry name" value="HTH_3"/>
    <property type="match status" value="1"/>
</dbReference>
<name>A0A9E2NQA1_9FIRM</name>
<organism evidence="2 3">
    <name type="scientific">Candidatus Faecalibacterium intestinavium</name>
    <dbReference type="NCBI Taxonomy" id="2838580"/>
    <lineage>
        <taxon>Bacteria</taxon>
        <taxon>Bacillati</taxon>
        <taxon>Bacillota</taxon>
        <taxon>Clostridia</taxon>
        <taxon>Eubacteriales</taxon>
        <taxon>Oscillospiraceae</taxon>
        <taxon>Faecalibacterium</taxon>
    </lineage>
</organism>
<dbReference type="PROSITE" id="PS50943">
    <property type="entry name" value="HTH_CROC1"/>
    <property type="match status" value="1"/>
</dbReference>
<dbReference type="CDD" id="cd06529">
    <property type="entry name" value="S24_LexA-like"/>
    <property type="match status" value="1"/>
</dbReference>
<feature type="domain" description="HTH cro/C1-type" evidence="1">
    <location>
        <begin position="8"/>
        <end position="63"/>
    </location>
</feature>
<gene>
    <name evidence="2" type="ORF">H9864_02975</name>
</gene>
<dbReference type="SUPFAM" id="SSF47413">
    <property type="entry name" value="lambda repressor-like DNA-binding domains"/>
    <property type="match status" value="1"/>
</dbReference>
<accession>A0A9E2NQA1</accession>
<evidence type="ECO:0000259" key="1">
    <source>
        <dbReference type="PROSITE" id="PS50943"/>
    </source>
</evidence>
<reference evidence="2" key="2">
    <citation type="submission" date="2021-04" db="EMBL/GenBank/DDBJ databases">
        <authorList>
            <person name="Gilroy R."/>
        </authorList>
    </citation>
    <scope>NUCLEOTIDE SEQUENCE</scope>
    <source>
        <strain evidence="2">742</strain>
    </source>
</reference>
<dbReference type="EMBL" id="JAHLFH010000059">
    <property type="protein sequence ID" value="MBU3819323.1"/>
    <property type="molecule type" value="Genomic_DNA"/>
</dbReference>
<comment type="caution">
    <text evidence="2">The sequence shown here is derived from an EMBL/GenBank/DDBJ whole genome shotgun (WGS) entry which is preliminary data.</text>
</comment>
<dbReference type="PANTHER" id="PTHR33516">
    <property type="entry name" value="LEXA REPRESSOR"/>
    <property type="match status" value="1"/>
</dbReference>
<dbReference type="Pfam" id="PF00717">
    <property type="entry name" value="Peptidase_S24"/>
    <property type="match status" value="1"/>
</dbReference>
<dbReference type="InterPro" id="IPR001387">
    <property type="entry name" value="Cro/C1-type_HTH"/>
</dbReference>
<dbReference type="InterPro" id="IPR015927">
    <property type="entry name" value="Peptidase_S24_S26A/B/C"/>
</dbReference>
<dbReference type="Gene3D" id="1.10.260.40">
    <property type="entry name" value="lambda repressor-like DNA-binding domains"/>
    <property type="match status" value="1"/>
</dbReference>
<dbReference type="InterPro" id="IPR050077">
    <property type="entry name" value="LexA_repressor"/>
</dbReference>
<dbReference type="CDD" id="cd00093">
    <property type="entry name" value="HTH_XRE"/>
    <property type="match status" value="1"/>
</dbReference>
<dbReference type="InterPro" id="IPR036286">
    <property type="entry name" value="LexA/Signal_pep-like_sf"/>
</dbReference>
<reference evidence="2" key="1">
    <citation type="journal article" date="2021" name="PeerJ">
        <title>Extensive microbial diversity within the chicken gut microbiome revealed by metagenomics and culture.</title>
        <authorList>
            <person name="Gilroy R."/>
            <person name="Ravi A."/>
            <person name="Getino M."/>
            <person name="Pursley I."/>
            <person name="Horton D.L."/>
            <person name="Alikhan N.F."/>
            <person name="Baker D."/>
            <person name="Gharbi K."/>
            <person name="Hall N."/>
            <person name="Watson M."/>
            <person name="Adriaenssens E.M."/>
            <person name="Foster-Nyarko E."/>
            <person name="Jarju S."/>
            <person name="Secka A."/>
            <person name="Antonio M."/>
            <person name="Oren A."/>
            <person name="Chaudhuri R.R."/>
            <person name="La Ragione R."/>
            <person name="Hildebrand F."/>
            <person name="Pallen M.J."/>
        </authorList>
    </citation>
    <scope>NUCLEOTIDE SEQUENCE</scope>
    <source>
        <strain evidence="2">742</strain>
    </source>
</reference>
<dbReference type="InterPro" id="IPR010982">
    <property type="entry name" value="Lambda_DNA-bd_dom_sf"/>
</dbReference>
<dbReference type="Proteomes" id="UP000824178">
    <property type="component" value="Unassembled WGS sequence"/>
</dbReference>